<dbReference type="SUPFAM" id="SSF53335">
    <property type="entry name" value="S-adenosyl-L-methionine-dependent methyltransferases"/>
    <property type="match status" value="1"/>
</dbReference>
<keyword evidence="3" id="KW-1185">Reference proteome</keyword>
<organism evidence="2 3">
    <name type="scientific">Bosea thiooxidans</name>
    <dbReference type="NCBI Taxonomy" id="53254"/>
    <lineage>
        <taxon>Bacteria</taxon>
        <taxon>Pseudomonadati</taxon>
        <taxon>Pseudomonadota</taxon>
        <taxon>Alphaproteobacteria</taxon>
        <taxon>Hyphomicrobiales</taxon>
        <taxon>Boseaceae</taxon>
        <taxon>Bosea</taxon>
    </lineage>
</organism>
<dbReference type="Gene3D" id="3.40.50.150">
    <property type="entry name" value="Vaccinia Virus protein VP39"/>
    <property type="match status" value="1"/>
</dbReference>
<proteinExistence type="predicted"/>
<gene>
    <name evidence="2" type="ORF">ARD30_09610</name>
</gene>
<keyword evidence="2" id="KW-0808">Transferase</keyword>
<dbReference type="Pfam" id="PF08241">
    <property type="entry name" value="Methyltransf_11"/>
    <property type="match status" value="1"/>
</dbReference>
<comment type="caution">
    <text evidence="2">The sequence shown here is derived from an EMBL/GenBank/DDBJ whole genome shotgun (WGS) entry which is preliminary data.</text>
</comment>
<keyword evidence="2" id="KW-0489">Methyltransferase</keyword>
<dbReference type="CDD" id="cd02440">
    <property type="entry name" value="AdoMet_MTases"/>
    <property type="match status" value="1"/>
</dbReference>
<sequence>MAEQQIRFNDGAAYEEMMGKWSRLAGDVFLDWLAAPECLSWADIGCGNGASTQLIFDRCAPAALSGIDPSQGQLDYARKRPVASLATFTLGDAMDLPFPDRSFDAAVMALVIFFVPDPARGAAEMVRITRPGGLIGAYAWDMPGGGFPLEPLLAELRALGTTPPRPPSADISRIESLAELWTQAGLRDVETREISVRRHFADFDAFWHASTLGATIAPAITALPLETVTALKDKVRARITIAGDGSASYVARANAVKGRVALRS</sequence>
<accession>A0A0Q3I8I2</accession>
<dbReference type="InterPro" id="IPR013216">
    <property type="entry name" value="Methyltransf_11"/>
</dbReference>
<dbReference type="STRING" id="53254.SAMN05660750_00446"/>
<dbReference type="GO" id="GO:0008757">
    <property type="term" value="F:S-adenosylmethionine-dependent methyltransferase activity"/>
    <property type="evidence" value="ECO:0007669"/>
    <property type="project" value="InterPro"/>
</dbReference>
<dbReference type="PANTHER" id="PTHR43591">
    <property type="entry name" value="METHYLTRANSFERASE"/>
    <property type="match status" value="1"/>
</dbReference>
<dbReference type="GO" id="GO:0032259">
    <property type="term" value="P:methylation"/>
    <property type="evidence" value="ECO:0007669"/>
    <property type="project" value="UniProtKB-KW"/>
</dbReference>
<dbReference type="AlphaFoldDB" id="A0A0Q3I8I2"/>
<evidence type="ECO:0000259" key="1">
    <source>
        <dbReference type="Pfam" id="PF08241"/>
    </source>
</evidence>
<name>A0A0Q3I8I2_9HYPH</name>
<dbReference type="EMBL" id="LMAR01000024">
    <property type="protein sequence ID" value="KQK31319.1"/>
    <property type="molecule type" value="Genomic_DNA"/>
</dbReference>
<dbReference type="PANTHER" id="PTHR43591:SF24">
    <property type="entry name" value="2-METHOXY-6-POLYPRENYL-1,4-BENZOQUINOL METHYLASE, MITOCHONDRIAL"/>
    <property type="match status" value="1"/>
</dbReference>
<evidence type="ECO:0000313" key="3">
    <source>
        <dbReference type="Proteomes" id="UP000051562"/>
    </source>
</evidence>
<dbReference type="RefSeq" id="WP_055727373.1">
    <property type="nucleotide sequence ID" value="NZ_LMAR01000024.1"/>
</dbReference>
<feature type="domain" description="Methyltransferase type 11" evidence="1">
    <location>
        <begin position="43"/>
        <end position="135"/>
    </location>
</feature>
<protein>
    <submittedName>
        <fullName evidence="2">Methyltransferase type 11</fullName>
    </submittedName>
</protein>
<reference evidence="2 3" key="1">
    <citation type="submission" date="2015-10" db="EMBL/GenBank/DDBJ databases">
        <title>Draft genome of Bosea thiooxidans.</title>
        <authorList>
            <person name="Wang X."/>
        </authorList>
    </citation>
    <scope>NUCLEOTIDE SEQUENCE [LARGE SCALE GENOMIC DNA]</scope>
    <source>
        <strain evidence="2 3">CGMCC 9174</strain>
    </source>
</reference>
<dbReference type="Proteomes" id="UP000051562">
    <property type="component" value="Unassembled WGS sequence"/>
</dbReference>
<dbReference type="InterPro" id="IPR029063">
    <property type="entry name" value="SAM-dependent_MTases_sf"/>
</dbReference>
<evidence type="ECO:0000313" key="2">
    <source>
        <dbReference type="EMBL" id="KQK31319.1"/>
    </source>
</evidence>